<dbReference type="InterPro" id="IPR050482">
    <property type="entry name" value="Sensor_HK_TwoCompSys"/>
</dbReference>
<dbReference type="SUPFAM" id="SSF55874">
    <property type="entry name" value="ATPase domain of HSP90 chaperone/DNA topoisomerase II/histidine kinase"/>
    <property type="match status" value="1"/>
</dbReference>
<name>A0A370QLJ0_9FLAO</name>
<dbReference type="GO" id="GO:0016020">
    <property type="term" value="C:membrane"/>
    <property type="evidence" value="ECO:0007669"/>
    <property type="project" value="InterPro"/>
</dbReference>
<dbReference type="SMART" id="SM00028">
    <property type="entry name" value="TPR"/>
    <property type="match status" value="5"/>
</dbReference>
<evidence type="ECO:0000256" key="1">
    <source>
        <dbReference type="ARBA" id="ARBA00000085"/>
    </source>
</evidence>
<dbReference type="CDD" id="cd16917">
    <property type="entry name" value="HATPase_UhpB-NarQ-NarX-like"/>
    <property type="match status" value="1"/>
</dbReference>
<evidence type="ECO:0000259" key="11">
    <source>
        <dbReference type="PROSITE" id="PS50109"/>
    </source>
</evidence>
<dbReference type="InterPro" id="IPR011990">
    <property type="entry name" value="TPR-like_helical_dom_sf"/>
</dbReference>
<keyword evidence="10" id="KW-1133">Transmembrane helix</keyword>
<dbReference type="GO" id="GO:0000155">
    <property type="term" value="F:phosphorelay sensor kinase activity"/>
    <property type="evidence" value="ECO:0007669"/>
    <property type="project" value="InterPro"/>
</dbReference>
<feature type="transmembrane region" description="Helical" evidence="10">
    <location>
        <begin position="441"/>
        <end position="460"/>
    </location>
</feature>
<dbReference type="Proteomes" id="UP000255317">
    <property type="component" value="Unassembled WGS sequence"/>
</dbReference>
<dbReference type="InterPro" id="IPR036890">
    <property type="entry name" value="HATPase_C_sf"/>
</dbReference>
<dbReference type="Pfam" id="PF07730">
    <property type="entry name" value="HisKA_3"/>
    <property type="match status" value="1"/>
</dbReference>
<accession>A0A370QLJ0</accession>
<keyword evidence="6" id="KW-0418">Kinase</keyword>
<keyword evidence="5" id="KW-0547">Nucleotide-binding</keyword>
<dbReference type="Gene3D" id="1.20.5.1930">
    <property type="match status" value="1"/>
</dbReference>
<keyword evidence="3" id="KW-0597">Phosphoprotein</keyword>
<dbReference type="AlphaFoldDB" id="A0A370QLJ0"/>
<evidence type="ECO:0000256" key="8">
    <source>
        <dbReference type="ARBA" id="ARBA00023012"/>
    </source>
</evidence>
<dbReference type="GO" id="GO:0005524">
    <property type="term" value="F:ATP binding"/>
    <property type="evidence" value="ECO:0007669"/>
    <property type="project" value="UniProtKB-KW"/>
</dbReference>
<dbReference type="Pfam" id="PF13181">
    <property type="entry name" value="TPR_8"/>
    <property type="match status" value="1"/>
</dbReference>
<keyword evidence="10" id="KW-0472">Membrane</keyword>
<evidence type="ECO:0000256" key="5">
    <source>
        <dbReference type="ARBA" id="ARBA00022741"/>
    </source>
</evidence>
<evidence type="ECO:0000313" key="13">
    <source>
        <dbReference type="Proteomes" id="UP000255317"/>
    </source>
</evidence>
<evidence type="ECO:0000256" key="2">
    <source>
        <dbReference type="ARBA" id="ARBA00012438"/>
    </source>
</evidence>
<keyword evidence="9" id="KW-0175">Coiled coil</keyword>
<organism evidence="12 13">
    <name type="scientific">Marinirhabdus gelatinilytica</name>
    <dbReference type="NCBI Taxonomy" id="1703343"/>
    <lineage>
        <taxon>Bacteria</taxon>
        <taxon>Pseudomonadati</taxon>
        <taxon>Bacteroidota</taxon>
        <taxon>Flavobacteriia</taxon>
        <taxon>Flavobacteriales</taxon>
        <taxon>Flavobacteriaceae</taxon>
    </lineage>
</organism>
<keyword evidence="10" id="KW-0812">Transmembrane</keyword>
<keyword evidence="13" id="KW-1185">Reference proteome</keyword>
<dbReference type="Gene3D" id="3.30.565.10">
    <property type="entry name" value="Histidine kinase-like ATPase, C-terminal domain"/>
    <property type="match status" value="1"/>
</dbReference>
<evidence type="ECO:0000256" key="4">
    <source>
        <dbReference type="ARBA" id="ARBA00022679"/>
    </source>
</evidence>
<comment type="catalytic activity">
    <reaction evidence="1">
        <text>ATP + protein L-histidine = ADP + protein N-phospho-L-histidine.</text>
        <dbReference type="EC" id="2.7.13.3"/>
    </reaction>
</comment>
<feature type="coiled-coil region" evidence="9">
    <location>
        <begin position="398"/>
        <end position="439"/>
    </location>
</feature>
<keyword evidence="8" id="KW-0902">Two-component regulatory system</keyword>
<dbReference type="SUPFAM" id="SSF48452">
    <property type="entry name" value="TPR-like"/>
    <property type="match status" value="2"/>
</dbReference>
<dbReference type="PROSITE" id="PS50109">
    <property type="entry name" value="HIS_KIN"/>
    <property type="match status" value="1"/>
</dbReference>
<evidence type="ECO:0000256" key="7">
    <source>
        <dbReference type="ARBA" id="ARBA00022840"/>
    </source>
</evidence>
<dbReference type="GO" id="GO:0046983">
    <property type="term" value="F:protein dimerization activity"/>
    <property type="evidence" value="ECO:0007669"/>
    <property type="project" value="InterPro"/>
</dbReference>
<keyword evidence="7" id="KW-0067">ATP-binding</keyword>
<comment type="caution">
    <text evidence="12">The sequence shown here is derived from an EMBL/GenBank/DDBJ whole genome shotgun (WGS) entry which is preliminary data.</text>
</comment>
<evidence type="ECO:0000256" key="6">
    <source>
        <dbReference type="ARBA" id="ARBA00022777"/>
    </source>
</evidence>
<keyword evidence="4" id="KW-0808">Transferase</keyword>
<evidence type="ECO:0000256" key="3">
    <source>
        <dbReference type="ARBA" id="ARBA00022553"/>
    </source>
</evidence>
<dbReference type="OrthoDB" id="9778366at2"/>
<evidence type="ECO:0000256" key="9">
    <source>
        <dbReference type="SAM" id="Coils"/>
    </source>
</evidence>
<sequence length="688" mass="77906">MIKVFTLLFLVATIQLTEAQEITKKGDSLAQLVKKNNARDTDQVFEYGKELALQNDTLVSPIGNAEKLGYPWEDKVSFQFHLGTTRGYFDAGLYQEAKAEMQHAEKFLGNSNKEQLDYWYSMGLVEQKLSNFKTAKQYYNKAFTFLEKVENEEIRQDCLNNLAACEIELGNFEKAIELQQQALTLAEKLTDSVSMGKVLNNISVLYQKLDNFEASLEYMARGIQLDSIMNDRRSLSASLLNYGITTRRKALKEKDTEGLKKARSYYLKSMQVAEEVDYFQVKAAVLANLINVETDLGNFKKAITYGEEALEFNKGINNKYGVMLTSLNLGAAYVDDKQFAKAEPLLDNALTLAQEMNFTAGIQETKYALNSLYKEQGDYKRAYTLYREYIDIKDSIASMDVKNKVNELEIQYETEKKENEILQQRAQLAEKDLEVRRKNTLVYGGFGLALLLGLMGYLFYNQQKLKNRQLQKEAQLQTALSKIETQNKLQEQRLRISRDLHDNIGSQLTFVTSSIDNLQYALKGSNEKITQKLGNISEFTTQTIYELRDTIWAMNKTQITAEDLQVRIANFIDKAGKAAEGVTFNYEVGEGISEKMFTSVQGINIYRIIQESVNNALKHAQASKISVVMEQSEKGTVIEIMDNGIGFNEAEIEAGNGLVNIRKRARELGGKAIISAAPQNGTKIKIEL</sequence>
<feature type="domain" description="Histidine kinase" evidence="11">
    <location>
        <begin position="499"/>
        <end position="688"/>
    </location>
</feature>
<dbReference type="Pfam" id="PF02518">
    <property type="entry name" value="HATPase_c"/>
    <property type="match status" value="1"/>
</dbReference>
<reference evidence="12 13" key="1">
    <citation type="submission" date="2018-07" db="EMBL/GenBank/DDBJ databases">
        <title>Genomic Encyclopedia of Type Strains, Phase IV (KMG-IV): sequencing the most valuable type-strain genomes for metagenomic binning, comparative biology and taxonomic classification.</title>
        <authorList>
            <person name="Goeker M."/>
        </authorList>
    </citation>
    <scope>NUCLEOTIDE SEQUENCE [LARGE SCALE GENOMIC DNA]</scope>
    <source>
        <strain evidence="12 13">DSM 101478</strain>
    </source>
</reference>
<dbReference type="PANTHER" id="PTHR24421">
    <property type="entry name" value="NITRATE/NITRITE SENSOR PROTEIN NARX-RELATED"/>
    <property type="match status" value="1"/>
</dbReference>
<evidence type="ECO:0000313" key="12">
    <source>
        <dbReference type="EMBL" id="RDK89238.1"/>
    </source>
</evidence>
<dbReference type="InterPro" id="IPR019734">
    <property type="entry name" value="TPR_rpt"/>
</dbReference>
<dbReference type="InterPro" id="IPR005467">
    <property type="entry name" value="His_kinase_dom"/>
</dbReference>
<dbReference type="Pfam" id="PF13424">
    <property type="entry name" value="TPR_12"/>
    <property type="match status" value="1"/>
</dbReference>
<dbReference type="InterPro" id="IPR003594">
    <property type="entry name" value="HATPase_dom"/>
</dbReference>
<dbReference type="PANTHER" id="PTHR24421:SF10">
    <property type="entry name" value="NITRATE_NITRITE SENSOR PROTEIN NARQ"/>
    <property type="match status" value="1"/>
</dbReference>
<gene>
    <name evidence="12" type="ORF">C8D94_1011119</name>
</gene>
<dbReference type="EMBL" id="QRAO01000001">
    <property type="protein sequence ID" value="RDK89238.1"/>
    <property type="molecule type" value="Genomic_DNA"/>
</dbReference>
<dbReference type="Gene3D" id="1.25.40.10">
    <property type="entry name" value="Tetratricopeptide repeat domain"/>
    <property type="match status" value="2"/>
</dbReference>
<proteinExistence type="predicted"/>
<protein>
    <recommendedName>
        <fullName evidence="2">histidine kinase</fullName>
        <ecNumber evidence="2">2.7.13.3</ecNumber>
    </recommendedName>
</protein>
<dbReference type="RefSeq" id="WP_115122864.1">
    <property type="nucleotide sequence ID" value="NZ_QRAO01000001.1"/>
</dbReference>
<dbReference type="EC" id="2.7.13.3" evidence="2"/>
<dbReference type="InterPro" id="IPR011712">
    <property type="entry name" value="Sig_transdc_His_kin_sub3_dim/P"/>
</dbReference>
<evidence type="ECO:0000256" key="10">
    <source>
        <dbReference type="SAM" id="Phobius"/>
    </source>
</evidence>